<dbReference type="Gene3D" id="3.40.50.670">
    <property type="match status" value="1"/>
</dbReference>
<keyword evidence="4" id="KW-0479">Metal-binding</keyword>
<dbReference type="InterPro" id="IPR002288">
    <property type="entry name" value="DNA_gyrase_B_C"/>
</dbReference>
<dbReference type="EC" id="5.6.2.2" evidence="3"/>
<dbReference type="GO" id="GO:0003918">
    <property type="term" value="F:DNA topoisomerase type II (double strand cut, ATP-hydrolyzing) activity"/>
    <property type="evidence" value="ECO:0007669"/>
    <property type="project" value="UniProtKB-EC"/>
</dbReference>
<gene>
    <name evidence="12" type="ORF">S06H3_03051</name>
</gene>
<comment type="similarity">
    <text evidence="2">Belongs to the type II topoisomerase GyrB family.</text>
</comment>
<dbReference type="InterPro" id="IPR013506">
    <property type="entry name" value="Topo_IIA_bsu_dom2"/>
</dbReference>
<keyword evidence="8" id="KW-0799">Topoisomerase</keyword>
<evidence type="ECO:0000313" key="12">
    <source>
        <dbReference type="EMBL" id="GAH90676.1"/>
    </source>
</evidence>
<dbReference type="PROSITE" id="PS00177">
    <property type="entry name" value="TOPOISOMERASE_II"/>
    <property type="match status" value="1"/>
</dbReference>
<evidence type="ECO:0000259" key="11">
    <source>
        <dbReference type="PROSITE" id="PS50880"/>
    </source>
</evidence>
<dbReference type="GO" id="GO:0003677">
    <property type="term" value="F:DNA binding"/>
    <property type="evidence" value="ECO:0007669"/>
    <property type="project" value="UniProtKB-KW"/>
</dbReference>
<reference evidence="12" key="1">
    <citation type="journal article" date="2014" name="Front. Microbiol.">
        <title>High frequency of phylogenetically diverse reductive dehalogenase-homologous genes in deep subseafloor sedimentary metagenomes.</title>
        <authorList>
            <person name="Kawai M."/>
            <person name="Futagami T."/>
            <person name="Toyoda A."/>
            <person name="Takaki Y."/>
            <person name="Nishi S."/>
            <person name="Hori S."/>
            <person name="Arai W."/>
            <person name="Tsubouchi T."/>
            <person name="Morono Y."/>
            <person name="Uchiyama I."/>
            <person name="Ito T."/>
            <person name="Fujiyama A."/>
            <person name="Inagaki F."/>
            <person name="Takami H."/>
        </authorList>
    </citation>
    <scope>NUCLEOTIDE SEQUENCE</scope>
    <source>
        <strain evidence="12">Expedition CK06-06</strain>
    </source>
</reference>
<keyword evidence="9" id="KW-0238">DNA-binding</keyword>
<dbReference type="PRINTS" id="PR01159">
    <property type="entry name" value="DNAGYRASEB"/>
</dbReference>
<dbReference type="PROSITE" id="PS50880">
    <property type="entry name" value="TOPRIM"/>
    <property type="match status" value="1"/>
</dbReference>
<comment type="catalytic activity">
    <reaction evidence="1">
        <text>ATP-dependent breakage, passage and rejoining of double-stranded DNA.</text>
        <dbReference type="EC" id="5.6.2.2"/>
    </reaction>
</comment>
<dbReference type="PRINTS" id="PR00418">
    <property type="entry name" value="TPI2FAMILY"/>
</dbReference>
<evidence type="ECO:0000256" key="6">
    <source>
        <dbReference type="ARBA" id="ARBA00022840"/>
    </source>
</evidence>
<dbReference type="Pfam" id="PF01751">
    <property type="entry name" value="Toprim"/>
    <property type="match status" value="1"/>
</dbReference>
<sequence>MIEVALQYNNSFTEATFSFANCVNTRDGGSHLTGFRSALTRALNDYARKNKLIKDSEPNLTGDDVREGSVSIINVKLPKPQFEGQTKTKLGNPEVRSQVEFAVVDNLSLYLEQHPEEARAIIGKCLTTAKAREAARKARDLVLKKSGFEASTLPGKLADCSEKDPALCELYLVEGDSAGGSAKQGRDRRFQAILPLKGKILNVEKATKDKIIEHEELRAIVTALRANVDGELDLAKLRYHRIIIMTDADVDGSHIRTLLLTFFYRHMAELINGGYLFIAQPPLYRIKSGKQQFWIYSEQERERKIKELEGTKLEVQRYKGLGEMSPEQLWSTTMDPATRTLLQVEIADAIAADQAFHMLMGNEVLPRKNFIQAHAQNVRNLDI</sequence>
<dbReference type="InterPro" id="IPR014721">
    <property type="entry name" value="Ribsml_uS5_D2-typ_fold_subgr"/>
</dbReference>
<name>X1J7H5_9ZZZZ</name>
<dbReference type="InterPro" id="IPR000565">
    <property type="entry name" value="Topo_IIA_B"/>
</dbReference>
<keyword evidence="7" id="KW-0460">Magnesium</keyword>
<evidence type="ECO:0000256" key="4">
    <source>
        <dbReference type="ARBA" id="ARBA00022723"/>
    </source>
</evidence>
<evidence type="ECO:0000256" key="7">
    <source>
        <dbReference type="ARBA" id="ARBA00022842"/>
    </source>
</evidence>
<proteinExistence type="inferred from homology"/>
<dbReference type="GO" id="GO:0006265">
    <property type="term" value="P:DNA topological change"/>
    <property type="evidence" value="ECO:0007669"/>
    <property type="project" value="InterPro"/>
</dbReference>
<evidence type="ECO:0000256" key="9">
    <source>
        <dbReference type="ARBA" id="ARBA00023125"/>
    </source>
</evidence>
<dbReference type="InterPro" id="IPR020568">
    <property type="entry name" value="Ribosomal_Su5_D2-typ_SF"/>
</dbReference>
<keyword evidence="5" id="KW-0547">Nucleotide-binding</keyword>
<feature type="domain" description="Toprim" evidence="11">
    <location>
        <begin position="168"/>
        <end position="282"/>
    </location>
</feature>
<dbReference type="InterPro" id="IPR034160">
    <property type="entry name" value="TOPRIM_GyrB"/>
</dbReference>
<evidence type="ECO:0000256" key="10">
    <source>
        <dbReference type="ARBA" id="ARBA00023235"/>
    </source>
</evidence>
<keyword evidence="10" id="KW-0413">Isomerase</keyword>
<dbReference type="AlphaFoldDB" id="X1J7H5"/>
<dbReference type="SMART" id="SM00433">
    <property type="entry name" value="TOP2c"/>
    <property type="match status" value="1"/>
</dbReference>
<dbReference type="EMBL" id="BARV01000955">
    <property type="protein sequence ID" value="GAH90676.1"/>
    <property type="molecule type" value="Genomic_DNA"/>
</dbReference>
<dbReference type="Gene3D" id="3.30.230.10">
    <property type="match status" value="1"/>
</dbReference>
<organism evidence="12">
    <name type="scientific">marine sediment metagenome</name>
    <dbReference type="NCBI Taxonomy" id="412755"/>
    <lineage>
        <taxon>unclassified sequences</taxon>
        <taxon>metagenomes</taxon>
        <taxon>ecological metagenomes</taxon>
    </lineage>
</organism>
<dbReference type="Pfam" id="PF00204">
    <property type="entry name" value="DNA_gyraseB"/>
    <property type="match status" value="1"/>
</dbReference>
<dbReference type="GO" id="GO:0046872">
    <property type="term" value="F:metal ion binding"/>
    <property type="evidence" value="ECO:0007669"/>
    <property type="project" value="UniProtKB-KW"/>
</dbReference>
<dbReference type="FunFam" id="3.40.50.670:FF:000002">
    <property type="entry name" value="DNA gyrase subunit B"/>
    <property type="match status" value="1"/>
</dbReference>
<evidence type="ECO:0000256" key="1">
    <source>
        <dbReference type="ARBA" id="ARBA00000185"/>
    </source>
</evidence>
<evidence type="ECO:0000256" key="8">
    <source>
        <dbReference type="ARBA" id="ARBA00023029"/>
    </source>
</evidence>
<dbReference type="InterPro" id="IPR006171">
    <property type="entry name" value="TOPRIM_dom"/>
</dbReference>
<evidence type="ECO:0000256" key="2">
    <source>
        <dbReference type="ARBA" id="ARBA00010708"/>
    </source>
</evidence>
<dbReference type="Pfam" id="PF00986">
    <property type="entry name" value="DNA_gyraseB_C"/>
    <property type="match status" value="1"/>
</dbReference>
<dbReference type="CDD" id="cd03366">
    <property type="entry name" value="TOPRIM_TopoIIA_GyrB"/>
    <property type="match status" value="1"/>
</dbReference>
<dbReference type="InterPro" id="IPR013759">
    <property type="entry name" value="Topo_IIA_B_C"/>
</dbReference>
<protein>
    <recommendedName>
        <fullName evidence="3">DNA topoisomerase (ATP-hydrolyzing)</fullName>
        <ecNumber evidence="3">5.6.2.2</ecNumber>
    </recommendedName>
</protein>
<keyword evidence="6" id="KW-0067">ATP-binding</keyword>
<dbReference type="InterPro" id="IPR013760">
    <property type="entry name" value="Topo_IIA-like_dom_sf"/>
</dbReference>
<dbReference type="PANTHER" id="PTHR45866:SF1">
    <property type="entry name" value="DNA GYRASE SUBUNIT B, MITOCHONDRIAL"/>
    <property type="match status" value="1"/>
</dbReference>
<dbReference type="PANTHER" id="PTHR45866">
    <property type="entry name" value="DNA GYRASE/TOPOISOMERASE SUBUNIT B"/>
    <property type="match status" value="1"/>
</dbReference>
<accession>X1J7H5</accession>
<dbReference type="SUPFAM" id="SSF56719">
    <property type="entry name" value="Type II DNA topoisomerase"/>
    <property type="match status" value="1"/>
</dbReference>
<dbReference type="InterPro" id="IPR018522">
    <property type="entry name" value="TopoIIA_CS"/>
</dbReference>
<dbReference type="SUPFAM" id="SSF54211">
    <property type="entry name" value="Ribosomal protein S5 domain 2-like"/>
    <property type="match status" value="1"/>
</dbReference>
<comment type="caution">
    <text evidence="12">The sequence shown here is derived from an EMBL/GenBank/DDBJ whole genome shotgun (WGS) entry which is preliminary data.</text>
</comment>
<evidence type="ECO:0000256" key="3">
    <source>
        <dbReference type="ARBA" id="ARBA00012895"/>
    </source>
</evidence>
<evidence type="ECO:0000256" key="5">
    <source>
        <dbReference type="ARBA" id="ARBA00022741"/>
    </source>
</evidence>
<dbReference type="CDD" id="cd00822">
    <property type="entry name" value="TopoII_Trans_DNA_gyrase"/>
    <property type="match status" value="1"/>
</dbReference>
<dbReference type="GO" id="GO:0005524">
    <property type="term" value="F:ATP binding"/>
    <property type="evidence" value="ECO:0007669"/>
    <property type="project" value="UniProtKB-KW"/>
</dbReference>
<dbReference type="InterPro" id="IPR001241">
    <property type="entry name" value="Topo_IIA"/>
</dbReference>